<protein>
    <submittedName>
        <fullName evidence="2">Uncharacterized protein</fullName>
    </submittedName>
</protein>
<organism evidence="2 3">
    <name type="scientific">Methanothermococcus okinawensis (strain DSM 14208 / JCM 11175 / IH1)</name>
    <dbReference type="NCBI Taxonomy" id="647113"/>
    <lineage>
        <taxon>Archaea</taxon>
        <taxon>Methanobacteriati</taxon>
        <taxon>Methanobacteriota</taxon>
        <taxon>Methanomada group</taxon>
        <taxon>Methanococci</taxon>
        <taxon>Methanococcales</taxon>
        <taxon>Methanococcaceae</taxon>
        <taxon>Methanothermococcus</taxon>
    </lineage>
</organism>
<gene>
    <name evidence="2" type="ordered locus">Metok_1259</name>
</gene>
<keyword evidence="1" id="KW-1133">Transmembrane helix</keyword>
<name>F8ALK7_METOI</name>
<dbReference type="AlphaFoldDB" id="F8ALK7"/>
<evidence type="ECO:0000313" key="2">
    <source>
        <dbReference type="EMBL" id="AEH07227.1"/>
    </source>
</evidence>
<feature type="transmembrane region" description="Helical" evidence="1">
    <location>
        <begin position="18"/>
        <end position="36"/>
    </location>
</feature>
<reference evidence="2" key="1">
    <citation type="submission" date="2011-05" db="EMBL/GenBank/DDBJ databases">
        <title>Complete sequence of chromosome of Methanothermococcus okinawensis IH1.</title>
        <authorList>
            <consortium name="US DOE Joint Genome Institute"/>
            <person name="Lucas S."/>
            <person name="Han J."/>
            <person name="Lapidus A."/>
            <person name="Cheng J.-F."/>
            <person name="Goodwin L."/>
            <person name="Pitluck S."/>
            <person name="Peters L."/>
            <person name="Mikhailova N."/>
            <person name="Held B."/>
            <person name="Han C."/>
            <person name="Tapia R."/>
            <person name="Land M."/>
            <person name="Hauser L."/>
            <person name="Kyrpides N."/>
            <person name="Ivanova N."/>
            <person name="Pagani I."/>
            <person name="Sieprawska-Lupa M."/>
            <person name="Takai K."/>
            <person name="Miyazaki J."/>
            <person name="Whitman W."/>
            <person name="Woyke T."/>
        </authorList>
    </citation>
    <scope>NUCLEOTIDE SEQUENCE</scope>
    <source>
        <strain evidence="2">IH1</strain>
    </source>
</reference>
<keyword evidence="1" id="KW-0472">Membrane</keyword>
<evidence type="ECO:0000313" key="3">
    <source>
        <dbReference type="Proteomes" id="UP000009296"/>
    </source>
</evidence>
<dbReference type="KEGG" id="mok:Metok_1259"/>
<dbReference type="Proteomes" id="UP000009296">
    <property type="component" value="Chromosome"/>
</dbReference>
<dbReference type="HOGENOM" id="CLU_3302763_0_0_2"/>
<keyword evidence="1" id="KW-0812">Transmembrane</keyword>
<sequence>MSKKYYNKSNKKINGRKLVAIFIGIAMICSVIPFFLMKL</sequence>
<proteinExistence type="predicted"/>
<dbReference type="EMBL" id="CP002792">
    <property type="protein sequence ID" value="AEH07227.1"/>
    <property type="molecule type" value="Genomic_DNA"/>
</dbReference>
<keyword evidence="3" id="KW-1185">Reference proteome</keyword>
<evidence type="ECO:0000256" key="1">
    <source>
        <dbReference type="SAM" id="Phobius"/>
    </source>
</evidence>
<dbReference type="STRING" id="647113.Metok_1259"/>
<accession>F8ALK7</accession>